<dbReference type="EMBL" id="JAFCMP010000290">
    <property type="protein sequence ID" value="KAG5181795.1"/>
    <property type="molecule type" value="Genomic_DNA"/>
</dbReference>
<dbReference type="CDD" id="cd05992">
    <property type="entry name" value="PB1"/>
    <property type="match status" value="1"/>
</dbReference>
<dbReference type="CDD" id="cd21669">
    <property type="entry name" value="SMP_SF"/>
    <property type="match status" value="1"/>
</dbReference>
<reference evidence="3" key="1">
    <citation type="submission" date="2021-02" db="EMBL/GenBank/DDBJ databases">
        <title>First Annotated Genome of the Yellow-green Alga Tribonema minus.</title>
        <authorList>
            <person name="Mahan K.M."/>
        </authorList>
    </citation>
    <scope>NUCLEOTIDE SEQUENCE</scope>
    <source>
        <strain evidence="3">UTEX B ZZ1240</strain>
    </source>
</reference>
<dbReference type="Pfam" id="PF00564">
    <property type="entry name" value="PB1"/>
    <property type="match status" value="1"/>
</dbReference>
<dbReference type="SUPFAM" id="SSF54277">
    <property type="entry name" value="CAD &amp; PB1 domains"/>
    <property type="match status" value="1"/>
</dbReference>
<feature type="region of interest" description="Disordered" evidence="1">
    <location>
        <begin position="605"/>
        <end position="632"/>
    </location>
</feature>
<dbReference type="AlphaFoldDB" id="A0A836CCX5"/>
<feature type="region of interest" description="Disordered" evidence="1">
    <location>
        <begin position="1"/>
        <end position="29"/>
    </location>
</feature>
<dbReference type="InterPro" id="IPR053793">
    <property type="entry name" value="PB1-like"/>
</dbReference>
<dbReference type="InterPro" id="IPR000270">
    <property type="entry name" value="PB1_dom"/>
</dbReference>
<organism evidence="3 4">
    <name type="scientific">Tribonema minus</name>
    <dbReference type="NCBI Taxonomy" id="303371"/>
    <lineage>
        <taxon>Eukaryota</taxon>
        <taxon>Sar</taxon>
        <taxon>Stramenopiles</taxon>
        <taxon>Ochrophyta</taxon>
        <taxon>PX clade</taxon>
        <taxon>Xanthophyceae</taxon>
        <taxon>Tribonematales</taxon>
        <taxon>Tribonemataceae</taxon>
        <taxon>Tribonema</taxon>
    </lineage>
</organism>
<accession>A0A836CCX5</accession>
<name>A0A836CCX5_9STRA</name>
<evidence type="ECO:0000313" key="4">
    <source>
        <dbReference type="Proteomes" id="UP000664859"/>
    </source>
</evidence>
<sequence length="1010" mass="110129">MDDGSLGEEGGRTHNRRQHQGDAHDEADEGSVFLDGTLNLLQGRVRKVADAVRATGDTFAGLTGSGIKTVGATVQGVASMLDSTSSSLSSRQKEEQRLPAWMLDDADSSAQEKEAPNSNLATPFKSLAGLGRNTLADAFKVGGTALKGVGDAVFQVGAVAESVTSGTGQLAATSGDAINAELAFFANCISFMPQFRRRIRAIAGTTPGCGSHGHRNCCTAALEEEASDCCYGHDLAGHSKCGSASQISELNLGTVPPRLRGITLISPDEAPVPSIAGRPAYNIALDFEINTADMDIVVVVKMSKLERAKLPTGNIRLSALRFRARLLASIEMVPSFPFVGIAVVSFADVPDIDLHVSLGSGLGSADSWVRHALQASLRAYVKPRFMEIELGPSSAGPIQDYPGMMSSTPQTAHTPRMPIMVPPLRSRLKTTNPCSLCERQQRNVSNGLLLTVLGGLCEKDQSNVSLRVVLGSLMLLRDRHHSNAQQMQRVQQQHLVKSRHKQDVRVFKLKSSPKFQHILDAVKTAYGLAQVERITYKDNEGDYVTLSCDKELEVALRLSGSPLRIAVLEPQAGVGSGGAATAGFSGLDEVRVVFQEELEKWQQREKEQRQQERQREKERRQQERDEMRQQHMQSLESIRAEVAQQRQMLRAMQQKNERLPSIVVRTMLISPLASACLDVTARALESKNIDRPDAEWKSLSACSRVIIDTHTMPGYLERLAPDISVCSLYTCTAAVHAFHMVSLVELQVCKVYKPGCSAARNAVMREVHALQKIAASATPPAMFPALLAWSTEQGLVITNGLGRTPAHITESMVDQLLQGLKHLHHTVRLVHNDIEPRHILCSSSKSEQVLLIGYDLCRAVAAPPEDGLLYAGRLKTNQPSQNTFSSQMLPVHAANCALSRHADYVADDVLDRIAKGNAVRPQTHHDLVSLVKSIYVMRNPRMESEVARVVEEVRVLKEEGGPSMASRVQEFWKAFPRGIGWRKAITLAARPAPDADAYTTLAEAVKALFE</sequence>
<dbReference type="InterPro" id="IPR011009">
    <property type="entry name" value="Kinase-like_dom_sf"/>
</dbReference>
<keyword evidence="4" id="KW-1185">Reference proteome</keyword>
<dbReference type="OrthoDB" id="1594986at2759"/>
<dbReference type="SUPFAM" id="SSF56112">
    <property type="entry name" value="Protein kinase-like (PK-like)"/>
    <property type="match status" value="1"/>
</dbReference>
<evidence type="ECO:0000259" key="2">
    <source>
        <dbReference type="PROSITE" id="PS51745"/>
    </source>
</evidence>
<dbReference type="Gene3D" id="1.10.510.10">
    <property type="entry name" value="Transferase(Phosphotransferase) domain 1"/>
    <property type="match status" value="1"/>
</dbReference>
<dbReference type="Proteomes" id="UP000664859">
    <property type="component" value="Unassembled WGS sequence"/>
</dbReference>
<protein>
    <recommendedName>
        <fullName evidence="2">PB1 domain-containing protein</fullName>
    </recommendedName>
</protein>
<feature type="compositionally biased region" description="Basic and acidic residues" evidence="1">
    <location>
        <begin position="605"/>
        <end position="629"/>
    </location>
</feature>
<evidence type="ECO:0000313" key="3">
    <source>
        <dbReference type="EMBL" id="KAG5181795.1"/>
    </source>
</evidence>
<dbReference type="Gene3D" id="3.10.20.90">
    <property type="entry name" value="Phosphatidylinositol 3-kinase Catalytic Subunit, Chain A, domain 1"/>
    <property type="match status" value="1"/>
</dbReference>
<dbReference type="PROSITE" id="PS51745">
    <property type="entry name" value="PB1"/>
    <property type="match status" value="1"/>
</dbReference>
<dbReference type="SMART" id="SM00666">
    <property type="entry name" value="PB1"/>
    <property type="match status" value="1"/>
</dbReference>
<comment type="caution">
    <text evidence="3">The sequence shown here is derived from an EMBL/GenBank/DDBJ whole genome shotgun (WGS) entry which is preliminary data.</text>
</comment>
<evidence type="ECO:0000256" key="1">
    <source>
        <dbReference type="SAM" id="MobiDB-lite"/>
    </source>
</evidence>
<gene>
    <name evidence="3" type="ORF">JKP88DRAFT_263464</name>
</gene>
<proteinExistence type="predicted"/>
<feature type="domain" description="PB1" evidence="2">
    <location>
        <begin position="493"/>
        <end position="570"/>
    </location>
</feature>